<dbReference type="EMBL" id="QNVT01000002">
    <property type="protein sequence ID" value="REC63646.1"/>
    <property type="molecule type" value="Genomic_DNA"/>
</dbReference>
<evidence type="ECO:0000313" key="2">
    <source>
        <dbReference type="Proteomes" id="UP000256686"/>
    </source>
</evidence>
<dbReference type="RefSeq" id="WP_115968726.1">
    <property type="nucleotide sequence ID" value="NZ_QNVT01000002.1"/>
</dbReference>
<evidence type="ECO:0000313" key="1">
    <source>
        <dbReference type="EMBL" id="REC63646.1"/>
    </source>
</evidence>
<dbReference type="PROSITE" id="PS51257">
    <property type="entry name" value="PROKAR_LIPOPROTEIN"/>
    <property type="match status" value="1"/>
</dbReference>
<gene>
    <name evidence="1" type="ORF">DRF65_02725</name>
</gene>
<sequence>MKKIIFTLASLFIIYSCGIKPKISEGYNYKVIKIDSIENTYLIYAEKIDASIKNTAIIKIVSAKTKTNCKRKDLIIVDKNYKFNLISLYPKNLVSHNLRGITYNGTLIPFDREYNVKKDLFITDNINGLCYKEK</sequence>
<dbReference type="Proteomes" id="UP000256686">
    <property type="component" value="Unassembled WGS sequence"/>
</dbReference>
<evidence type="ECO:0008006" key="3">
    <source>
        <dbReference type="Google" id="ProtNLM"/>
    </source>
</evidence>
<reference evidence="2" key="1">
    <citation type="submission" date="2018-06" db="EMBL/GenBank/DDBJ databases">
        <authorList>
            <person name="Lum Nde A."/>
            <person name="Hugo C."/>
        </authorList>
    </citation>
    <scope>NUCLEOTIDE SEQUENCE [LARGE SCALE GENOMIC DNA]</scope>
    <source>
        <strain evidence="2">1_F178</strain>
    </source>
</reference>
<comment type="caution">
    <text evidence="1">The sequence shown here is derived from an EMBL/GenBank/DDBJ whole genome shotgun (WGS) entry which is preliminary data.</text>
</comment>
<accession>A0A3D9CDE9</accession>
<proteinExistence type="predicted"/>
<protein>
    <recommendedName>
        <fullName evidence="3">Lipoprotein</fullName>
    </recommendedName>
</protein>
<keyword evidence="2" id="KW-1185">Reference proteome</keyword>
<dbReference type="AlphaFoldDB" id="A0A3D9CDE9"/>
<organism evidence="1 2">
    <name type="scientific">Chryseobacterium pennae</name>
    <dbReference type="NCBI Taxonomy" id="2258962"/>
    <lineage>
        <taxon>Bacteria</taxon>
        <taxon>Pseudomonadati</taxon>
        <taxon>Bacteroidota</taxon>
        <taxon>Flavobacteriia</taxon>
        <taxon>Flavobacteriales</taxon>
        <taxon>Weeksellaceae</taxon>
        <taxon>Chryseobacterium group</taxon>
        <taxon>Chryseobacterium</taxon>
    </lineage>
</organism>
<name>A0A3D9CDE9_9FLAO</name>